<dbReference type="EMBL" id="JAUKWQ010000006">
    <property type="protein sequence ID" value="MDO1583972.1"/>
    <property type="molecule type" value="Genomic_DNA"/>
</dbReference>
<sequence>MSHAFYVYSSYLVALAITAIAILWTWADGRARQRELAELEAAGVRRRSAAPRTSPVENPKEAASE</sequence>
<evidence type="ECO:0000256" key="9">
    <source>
        <dbReference type="ARBA" id="ARBA00022748"/>
    </source>
</evidence>
<evidence type="ECO:0000256" key="3">
    <source>
        <dbReference type="ARBA" id="ARBA00008741"/>
    </source>
</evidence>
<dbReference type="Proteomes" id="UP001169006">
    <property type="component" value="Unassembled WGS sequence"/>
</dbReference>
<evidence type="ECO:0000256" key="6">
    <source>
        <dbReference type="ARBA" id="ARBA00022475"/>
    </source>
</evidence>
<keyword evidence="9 12" id="KW-0201">Cytochrome c-type biogenesis</keyword>
<evidence type="ECO:0000256" key="8">
    <source>
        <dbReference type="ARBA" id="ARBA00022692"/>
    </source>
</evidence>
<dbReference type="RefSeq" id="WP_302078370.1">
    <property type="nucleotide sequence ID" value="NZ_JAUKWQ010000006.1"/>
</dbReference>
<reference evidence="14" key="1">
    <citation type="journal article" date="2015" name="Int. J. Syst. Evol. Microbiol.">
        <title>Rhizobium oryzicola sp. nov., potential plant-growth-promoting endophytic bacteria isolated from rice roots.</title>
        <authorList>
            <person name="Zhang X.X."/>
            <person name="Gao J.S."/>
            <person name="Cao Y.H."/>
            <person name="Sheirdil R.A."/>
            <person name="Wang X.C."/>
            <person name="Zhang L."/>
        </authorList>
    </citation>
    <scope>NUCLEOTIDE SEQUENCE</scope>
    <source>
        <strain evidence="14">05753</strain>
    </source>
</reference>
<evidence type="ECO:0000256" key="2">
    <source>
        <dbReference type="ARBA" id="ARBA00004377"/>
    </source>
</evidence>
<keyword evidence="7 12" id="KW-0997">Cell inner membrane</keyword>
<feature type="region of interest" description="Disordered" evidence="13">
    <location>
        <begin position="42"/>
        <end position="65"/>
    </location>
</feature>
<evidence type="ECO:0000256" key="13">
    <source>
        <dbReference type="SAM" id="MobiDB-lite"/>
    </source>
</evidence>
<dbReference type="InterPro" id="IPR007078">
    <property type="entry name" value="Haem_export_protD_CcmD"/>
</dbReference>
<name>A0ABT8T255_9HYPH</name>
<comment type="caution">
    <text evidence="14">The sequence shown here is derived from an EMBL/GenBank/DDBJ whole genome shotgun (WGS) entry which is preliminary data.</text>
</comment>
<dbReference type="NCBIfam" id="TIGR03141">
    <property type="entry name" value="cytochro_ccmD"/>
    <property type="match status" value="1"/>
</dbReference>
<accession>A0ABT8T255</accession>
<comment type="similarity">
    <text evidence="3 12">Belongs to the CcmD/CycX/HelD family.</text>
</comment>
<keyword evidence="5 12" id="KW-0813">Transport</keyword>
<keyword evidence="10 12" id="KW-1133">Transmembrane helix</keyword>
<evidence type="ECO:0000313" key="14">
    <source>
        <dbReference type="EMBL" id="MDO1583972.1"/>
    </source>
</evidence>
<protein>
    <recommendedName>
        <fullName evidence="4 12">Heme exporter protein D</fullName>
    </recommendedName>
</protein>
<proteinExistence type="inferred from homology"/>
<evidence type="ECO:0000256" key="4">
    <source>
        <dbReference type="ARBA" id="ARBA00016461"/>
    </source>
</evidence>
<organism evidence="14 15">
    <name type="scientific">Rhizobium oryzicola</name>
    <dbReference type="NCBI Taxonomy" id="1232668"/>
    <lineage>
        <taxon>Bacteria</taxon>
        <taxon>Pseudomonadati</taxon>
        <taxon>Pseudomonadota</taxon>
        <taxon>Alphaproteobacteria</taxon>
        <taxon>Hyphomicrobiales</taxon>
        <taxon>Rhizobiaceae</taxon>
        <taxon>Rhizobium/Agrobacterium group</taxon>
        <taxon>Rhizobium</taxon>
    </lineage>
</organism>
<keyword evidence="15" id="KW-1185">Reference proteome</keyword>
<dbReference type="Pfam" id="PF04995">
    <property type="entry name" value="CcmD"/>
    <property type="match status" value="1"/>
</dbReference>
<evidence type="ECO:0000256" key="11">
    <source>
        <dbReference type="ARBA" id="ARBA00023136"/>
    </source>
</evidence>
<evidence type="ECO:0000313" key="15">
    <source>
        <dbReference type="Proteomes" id="UP001169006"/>
    </source>
</evidence>
<evidence type="ECO:0000256" key="10">
    <source>
        <dbReference type="ARBA" id="ARBA00022989"/>
    </source>
</evidence>
<evidence type="ECO:0000256" key="5">
    <source>
        <dbReference type="ARBA" id="ARBA00022448"/>
    </source>
</evidence>
<keyword evidence="6 12" id="KW-1003">Cell membrane</keyword>
<keyword evidence="8 12" id="KW-0812">Transmembrane</keyword>
<evidence type="ECO:0000256" key="12">
    <source>
        <dbReference type="RuleBase" id="RU363101"/>
    </source>
</evidence>
<evidence type="ECO:0000256" key="7">
    <source>
        <dbReference type="ARBA" id="ARBA00022519"/>
    </source>
</evidence>
<evidence type="ECO:0000256" key="1">
    <source>
        <dbReference type="ARBA" id="ARBA00002442"/>
    </source>
</evidence>
<reference evidence="14" key="2">
    <citation type="submission" date="2023-07" db="EMBL/GenBank/DDBJ databases">
        <authorList>
            <person name="Sun H."/>
        </authorList>
    </citation>
    <scope>NUCLEOTIDE SEQUENCE</scope>
    <source>
        <strain evidence="14">05753</strain>
    </source>
</reference>
<gene>
    <name evidence="14" type="primary">ccmD</name>
    <name evidence="14" type="ORF">Q2T52_17960</name>
</gene>
<comment type="subcellular location">
    <subcellularLocation>
        <location evidence="2 12">Cell inner membrane</location>
        <topology evidence="2 12">Single-pass membrane protein</topology>
    </subcellularLocation>
</comment>
<comment type="function">
    <text evidence="1 12">Required for the export of heme to the periplasm for the biogenesis of c-type cytochromes.</text>
</comment>
<feature type="transmembrane region" description="Helical" evidence="12">
    <location>
        <begin position="6"/>
        <end position="27"/>
    </location>
</feature>
<keyword evidence="11 12" id="KW-0472">Membrane</keyword>